<dbReference type="SUPFAM" id="SSF55136">
    <property type="entry name" value="Probable bacterial effector-binding domain"/>
    <property type="match status" value="1"/>
</dbReference>
<name>A0ABQ5UPW4_9HYPH</name>
<organism evidence="2 3">
    <name type="scientific">Maritalea porphyrae</name>
    <dbReference type="NCBI Taxonomy" id="880732"/>
    <lineage>
        <taxon>Bacteria</taxon>
        <taxon>Pseudomonadati</taxon>
        <taxon>Pseudomonadota</taxon>
        <taxon>Alphaproteobacteria</taxon>
        <taxon>Hyphomicrobiales</taxon>
        <taxon>Devosiaceae</taxon>
        <taxon>Maritalea</taxon>
    </lineage>
</organism>
<feature type="domain" description="GyrI-like small molecule binding" evidence="1">
    <location>
        <begin position="28"/>
        <end position="207"/>
    </location>
</feature>
<evidence type="ECO:0000313" key="3">
    <source>
        <dbReference type="Proteomes" id="UP001161405"/>
    </source>
</evidence>
<sequence>MKEERDMAFEELKAQLKELYLLPSDKFSSVTVPRLPFAMLDGAGDPQKGDYEAKLKWIFAAIQPIRRDGKKRMGKDFIEPPLETLWWADDINDLIEGNRDKFKWSLMIPMPSWIDQQQFESALKEASEKLKSSPPEGLRLEWFEEGLAVQIMHIGPNEEVRPTLDQLYHEYLPENGLEAHGHYHEIYLGDPRRIAPEKRKTVIRQPVRALMR</sequence>
<reference evidence="2" key="2">
    <citation type="submission" date="2023-01" db="EMBL/GenBank/DDBJ databases">
        <title>Draft genome sequence of Maritalea porphyrae strain NBRC 107169.</title>
        <authorList>
            <person name="Sun Q."/>
            <person name="Mori K."/>
        </authorList>
    </citation>
    <scope>NUCLEOTIDE SEQUENCE</scope>
    <source>
        <strain evidence="2">NBRC 107169</strain>
    </source>
</reference>
<reference evidence="2" key="1">
    <citation type="journal article" date="2014" name="Int. J. Syst. Evol. Microbiol.">
        <title>Complete genome of a new Firmicutes species belonging to the dominant human colonic microbiota ('Ruminococcus bicirculans') reveals two chromosomes and a selective capacity to utilize plant glucans.</title>
        <authorList>
            <consortium name="NISC Comparative Sequencing Program"/>
            <person name="Wegmann U."/>
            <person name="Louis P."/>
            <person name="Goesmann A."/>
            <person name="Henrissat B."/>
            <person name="Duncan S.H."/>
            <person name="Flint H.J."/>
        </authorList>
    </citation>
    <scope>NUCLEOTIDE SEQUENCE</scope>
    <source>
        <strain evidence="2">NBRC 107169</strain>
    </source>
</reference>
<dbReference type="Proteomes" id="UP001161405">
    <property type="component" value="Unassembled WGS sequence"/>
</dbReference>
<evidence type="ECO:0000313" key="2">
    <source>
        <dbReference type="EMBL" id="GLQ16401.1"/>
    </source>
</evidence>
<dbReference type="Pfam" id="PF06445">
    <property type="entry name" value="GyrI-like"/>
    <property type="match status" value="1"/>
</dbReference>
<dbReference type="Gene3D" id="3.20.80.10">
    <property type="entry name" value="Regulatory factor, effector binding domain"/>
    <property type="match status" value="1"/>
</dbReference>
<dbReference type="EMBL" id="BSNI01000001">
    <property type="protein sequence ID" value="GLQ16401.1"/>
    <property type="molecule type" value="Genomic_DNA"/>
</dbReference>
<dbReference type="InterPro" id="IPR029442">
    <property type="entry name" value="GyrI-like"/>
</dbReference>
<comment type="caution">
    <text evidence="2">The sequence shown here is derived from an EMBL/GenBank/DDBJ whole genome shotgun (WGS) entry which is preliminary data.</text>
</comment>
<accession>A0ABQ5UPW4</accession>
<keyword evidence="3" id="KW-1185">Reference proteome</keyword>
<proteinExistence type="predicted"/>
<dbReference type="InterPro" id="IPR011256">
    <property type="entry name" value="Reg_factor_effector_dom_sf"/>
</dbReference>
<evidence type="ECO:0000259" key="1">
    <source>
        <dbReference type="Pfam" id="PF06445"/>
    </source>
</evidence>
<protein>
    <recommendedName>
        <fullName evidence="1">GyrI-like small molecule binding domain-containing protein</fullName>
    </recommendedName>
</protein>
<gene>
    <name evidence="2" type="ORF">GCM10007879_06500</name>
</gene>